<keyword evidence="2" id="KW-1185">Reference proteome</keyword>
<dbReference type="EMBL" id="APKE01000035">
    <property type="protein sequence ID" value="KAF0674750.1"/>
    <property type="molecule type" value="Genomic_DNA"/>
</dbReference>
<keyword evidence="1" id="KW-0449">Lipoprotein</keyword>
<dbReference type="Proteomes" id="UP000698242">
    <property type="component" value="Unassembled WGS sequence"/>
</dbReference>
<dbReference type="RefSeq" id="WP_159966343.1">
    <property type="nucleotide sequence ID" value="NZ_APKE01000035.1"/>
</dbReference>
<evidence type="ECO:0000313" key="1">
    <source>
        <dbReference type="EMBL" id="KAF0674750.1"/>
    </source>
</evidence>
<dbReference type="AlphaFoldDB" id="A0A921NPL5"/>
<protein>
    <submittedName>
        <fullName evidence="1">Prokaryotic membrane lipoprotein lipid attachment site domain containing protein</fullName>
    </submittedName>
</protein>
<name>A0A921NPL5_9RHOB</name>
<gene>
    <name evidence="1" type="ORF">PMES_02826</name>
</gene>
<reference evidence="1" key="1">
    <citation type="submission" date="2013-03" db="EMBL/GenBank/DDBJ databases">
        <title>Genome Sequence of the Profundibacterium mesophilum strain KAUST100406-0324T from Red Sea, a novel genus in the family Rhodobacteraceae.</title>
        <authorList>
            <person name="Essack M."/>
            <person name="Alam I."/>
            <person name="Lafi F."/>
            <person name="Alawi W."/>
            <person name="Kamanu F."/>
            <person name="Al-Suwailem A."/>
            <person name="Lee O.O."/>
            <person name="Xu Y."/>
            <person name="Bajic V."/>
            <person name="Qian P.-Y."/>
            <person name="Archer J."/>
        </authorList>
    </citation>
    <scope>NUCLEOTIDE SEQUENCE</scope>
    <source>
        <strain evidence="1">KAUST100406-0324</strain>
    </source>
</reference>
<comment type="caution">
    <text evidence="1">The sequence shown here is derived from an EMBL/GenBank/DDBJ whole genome shotgun (WGS) entry which is preliminary data.</text>
</comment>
<proteinExistence type="predicted"/>
<evidence type="ECO:0000313" key="2">
    <source>
        <dbReference type="Proteomes" id="UP000698242"/>
    </source>
</evidence>
<accession>A0A921NPL5</accession>
<dbReference type="PROSITE" id="PS51257">
    <property type="entry name" value="PROKAR_LIPOPROTEIN"/>
    <property type="match status" value="1"/>
</dbReference>
<organism evidence="1 2">
    <name type="scientific">Profundibacterium mesophilum KAUST100406-0324</name>
    <dbReference type="NCBI Taxonomy" id="1037889"/>
    <lineage>
        <taxon>Bacteria</taxon>
        <taxon>Pseudomonadati</taxon>
        <taxon>Pseudomonadota</taxon>
        <taxon>Alphaproteobacteria</taxon>
        <taxon>Rhodobacterales</taxon>
        <taxon>Roseobacteraceae</taxon>
        <taxon>Profundibacterium</taxon>
    </lineage>
</organism>
<sequence>MKLSIGALIGALFLSGCAAVTVPVKIVTLPVRLAVDTVDHVTRAPAPFR</sequence>